<keyword evidence="3" id="KW-0238">DNA-binding</keyword>
<keyword evidence="5" id="KW-0539">Nucleus</keyword>
<comment type="subcellular location">
    <subcellularLocation>
        <location evidence="1">Nucleus</location>
    </subcellularLocation>
</comment>
<keyword evidence="2" id="KW-0805">Transcription regulation</keyword>
<comment type="caution">
    <text evidence="7">The sequence shown here is derived from an EMBL/GenBank/DDBJ whole genome shotgun (WGS) entry which is preliminary data.</text>
</comment>
<dbReference type="AlphaFoldDB" id="A0ABD1MHJ1"/>
<dbReference type="PROSITE" id="PS50066">
    <property type="entry name" value="MADS_BOX_2"/>
    <property type="match status" value="1"/>
</dbReference>
<dbReference type="SUPFAM" id="SSF55455">
    <property type="entry name" value="SRF-like"/>
    <property type="match status" value="1"/>
</dbReference>
<evidence type="ECO:0000313" key="7">
    <source>
        <dbReference type="EMBL" id="KAL2335274.1"/>
    </source>
</evidence>
<dbReference type="InterPro" id="IPR002100">
    <property type="entry name" value="TF_MADSbox"/>
</dbReference>
<evidence type="ECO:0000256" key="1">
    <source>
        <dbReference type="ARBA" id="ARBA00004123"/>
    </source>
</evidence>
<dbReference type="GO" id="GO:0003677">
    <property type="term" value="F:DNA binding"/>
    <property type="evidence" value="ECO:0007669"/>
    <property type="project" value="UniProtKB-KW"/>
</dbReference>
<dbReference type="Gene3D" id="3.40.1810.10">
    <property type="entry name" value="Transcription factor, MADS-box"/>
    <property type="match status" value="1"/>
</dbReference>
<evidence type="ECO:0000256" key="5">
    <source>
        <dbReference type="ARBA" id="ARBA00023242"/>
    </source>
</evidence>
<name>A0ABD1MHJ1_9FABA</name>
<dbReference type="GO" id="GO:0005634">
    <property type="term" value="C:nucleus"/>
    <property type="evidence" value="ECO:0007669"/>
    <property type="project" value="UniProtKB-SubCell"/>
</dbReference>
<evidence type="ECO:0000256" key="4">
    <source>
        <dbReference type="ARBA" id="ARBA00023163"/>
    </source>
</evidence>
<gene>
    <name evidence="7" type="ORF">Fmac_016487</name>
</gene>
<dbReference type="PRINTS" id="PR00404">
    <property type="entry name" value="MADSDOMAIN"/>
</dbReference>
<dbReference type="Pfam" id="PF00319">
    <property type="entry name" value="SRF-TF"/>
    <property type="match status" value="1"/>
</dbReference>
<evidence type="ECO:0000313" key="8">
    <source>
        <dbReference type="Proteomes" id="UP001603857"/>
    </source>
</evidence>
<dbReference type="InterPro" id="IPR036879">
    <property type="entry name" value="TF_MADSbox_sf"/>
</dbReference>
<dbReference type="Proteomes" id="UP001603857">
    <property type="component" value="Unassembled WGS sequence"/>
</dbReference>
<keyword evidence="8" id="KW-1185">Reference proteome</keyword>
<reference evidence="7 8" key="1">
    <citation type="submission" date="2024-08" db="EMBL/GenBank/DDBJ databases">
        <title>Insights into the chromosomal genome structure of Flemingia macrophylla.</title>
        <authorList>
            <person name="Ding Y."/>
            <person name="Zhao Y."/>
            <person name="Bi W."/>
            <person name="Wu M."/>
            <person name="Zhao G."/>
            <person name="Gong Y."/>
            <person name="Li W."/>
            <person name="Zhang P."/>
        </authorList>
    </citation>
    <scope>NUCLEOTIDE SEQUENCE [LARGE SCALE GENOMIC DNA]</scope>
    <source>
        <strain evidence="7">DYQJB</strain>
        <tissue evidence="7">Leaf</tissue>
    </source>
</reference>
<protein>
    <recommendedName>
        <fullName evidence="6">MADS-box domain-containing protein</fullName>
    </recommendedName>
</protein>
<accession>A0ABD1MHJ1</accession>
<dbReference type="EMBL" id="JBGMDY010000005">
    <property type="protein sequence ID" value="KAL2335274.1"/>
    <property type="molecule type" value="Genomic_DNA"/>
</dbReference>
<organism evidence="7 8">
    <name type="scientific">Flemingia macrophylla</name>
    <dbReference type="NCBI Taxonomy" id="520843"/>
    <lineage>
        <taxon>Eukaryota</taxon>
        <taxon>Viridiplantae</taxon>
        <taxon>Streptophyta</taxon>
        <taxon>Embryophyta</taxon>
        <taxon>Tracheophyta</taxon>
        <taxon>Spermatophyta</taxon>
        <taxon>Magnoliopsida</taxon>
        <taxon>eudicotyledons</taxon>
        <taxon>Gunneridae</taxon>
        <taxon>Pentapetalae</taxon>
        <taxon>rosids</taxon>
        <taxon>fabids</taxon>
        <taxon>Fabales</taxon>
        <taxon>Fabaceae</taxon>
        <taxon>Papilionoideae</taxon>
        <taxon>50 kb inversion clade</taxon>
        <taxon>NPAAA clade</taxon>
        <taxon>indigoferoid/millettioid clade</taxon>
        <taxon>Phaseoleae</taxon>
        <taxon>Flemingia</taxon>
    </lineage>
</organism>
<dbReference type="PANTHER" id="PTHR11945">
    <property type="entry name" value="MADS BOX PROTEIN"/>
    <property type="match status" value="1"/>
</dbReference>
<evidence type="ECO:0000256" key="3">
    <source>
        <dbReference type="ARBA" id="ARBA00023125"/>
    </source>
</evidence>
<keyword evidence="4" id="KW-0804">Transcription</keyword>
<proteinExistence type="predicted"/>
<dbReference type="CDD" id="cd00266">
    <property type="entry name" value="MADS_SRF_like"/>
    <property type="match status" value="1"/>
</dbReference>
<evidence type="ECO:0000259" key="6">
    <source>
        <dbReference type="PROSITE" id="PS50066"/>
    </source>
</evidence>
<sequence>MGRKRVTLKRISNDRTRKTTFIQRKKGLTKKISEFCTMFGAEACLIVYGDDISDLGLMTWPQDPRVVRSIIHKYEQSKNERSQKTFDIQQFFENKKKVVEAEISKVLKEITNIKYPTWNPCIANMEEQQLRVLFAHVDAKIGACDNMLKHKHQSEANSGIMQNVAQRSTFSFHQSQILPASMEPLGDNNVSVEFTNSMNQFDGVSNYGVNMQQGGPCFSHFMPNMAHESVNAAFSRSSQLNCLQNISQSQSTFEALKPLSDNNEMVDFSNQVDVPIDSTNQLGDSVSWAKLFDDVEKWLNESEDCSDLLDGDQVNWVNQHDESFFQNIPFQSQNEQRGGAFHALPPPLDGFQTSF</sequence>
<dbReference type="PANTHER" id="PTHR11945:SF564">
    <property type="entry name" value="PROTEIN, PUTATIVE-RELATED"/>
    <property type="match status" value="1"/>
</dbReference>
<dbReference type="InterPro" id="IPR033897">
    <property type="entry name" value="SRF-like_MADS-box"/>
</dbReference>
<dbReference type="SMART" id="SM00432">
    <property type="entry name" value="MADS"/>
    <property type="match status" value="1"/>
</dbReference>
<evidence type="ECO:0000256" key="2">
    <source>
        <dbReference type="ARBA" id="ARBA00023015"/>
    </source>
</evidence>
<feature type="domain" description="MADS-box" evidence="6">
    <location>
        <begin position="1"/>
        <end position="50"/>
    </location>
</feature>